<reference evidence="1 2" key="1">
    <citation type="submission" date="2015-01" db="EMBL/GenBank/DDBJ databases">
        <title>Evolution of Trichinella species and genotypes.</title>
        <authorList>
            <person name="Korhonen P.K."/>
            <person name="Edoardo P."/>
            <person name="Giuseppe L.R."/>
            <person name="Gasser R.B."/>
        </authorList>
    </citation>
    <scope>NUCLEOTIDE SEQUENCE [LARGE SCALE GENOMIC DNA]</scope>
    <source>
        <strain evidence="1">ISS2496</strain>
    </source>
</reference>
<name>A0A0V1AA71_9BILA</name>
<dbReference type="AlphaFoldDB" id="A0A0V1AA71"/>
<keyword evidence="2" id="KW-1185">Reference proteome</keyword>
<sequence>MPFGRNDFIKKQLDEIRAIIVVQYAVNRPLQSCHNSCSHRNCSLQNENLESDLITKDYQPLEAVTAGSVLALFHYIPQQLKQNR</sequence>
<accession>A0A0V1AA71</accession>
<comment type="caution">
    <text evidence="1">The sequence shown here is derived from an EMBL/GenBank/DDBJ whole genome shotgun (WGS) entry which is preliminary data.</text>
</comment>
<dbReference type="Proteomes" id="UP000054783">
    <property type="component" value="Unassembled WGS sequence"/>
</dbReference>
<dbReference type="EMBL" id="JYDQ01000015">
    <property type="protein sequence ID" value="KRY21633.1"/>
    <property type="molecule type" value="Genomic_DNA"/>
</dbReference>
<protein>
    <submittedName>
        <fullName evidence="1">Uncharacterized protein</fullName>
    </submittedName>
</protein>
<organism evidence="1 2">
    <name type="scientific">Trichinella patagoniensis</name>
    <dbReference type="NCBI Taxonomy" id="990121"/>
    <lineage>
        <taxon>Eukaryota</taxon>
        <taxon>Metazoa</taxon>
        <taxon>Ecdysozoa</taxon>
        <taxon>Nematoda</taxon>
        <taxon>Enoplea</taxon>
        <taxon>Dorylaimia</taxon>
        <taxon>Trichinellida</taxon>
        <taxon>Trichinellidae</taxon>
        <taxon>Trichinella</taxon>
    </lineage>
</organism>
<evidence type="ECO:0000313" key="2">
    <source>
        <dbReference type="Proteomes" id="UP000054783"/>
    </source>
</evidence>
<gene>
    <name evidence="1" type="ORF">T12_13311</name>
</gene>
<proteinExistence type="predicted"/>
<evidence type="ECO:0000313" key="1">
    <source>
        <dbReference type="EMBL" id="KRY21633.1"/>
    </source>
</evidence>